<organism evidence="1 2">
    <name type="scientific">Pseudoflavonifractor hominis</name>
    <dbReference type="NCBI Taxonomy" id="2763059"/>
    <lineage>
        <taxon>Bacteria</taxon>
        <taxon>Bacillati</taxon>
        <taxon>Bacillota</taxon>
        <taxon>Clostridia</taxon>
        <taxon>Eubacteriales</taxon>
        <taxon>Oscillospiraceae</taxon>
        <taxon>Pseudoflavonifractor</taxon>
    </lineage>
</organism>
<gene>
    <name evidence="1" type="ORF">H8S34_05410</name>
</gene>
<accession>A0ABR7HRY1</accession>
<proteinExistence type="predicted"/>
<dbReference type="Gene3D" id="3.10.450.50">
    <property type="match status" value="1"/>
</dbReference>
<dbReference type="Proteomes" id="UP000660021">
    <property type="component" value="Unassembled WGS sequence"/>
</dbReference>
<evidence type="ECO:0000313" key="1">
    <source>
        <dbReference type="EMBL" id="MBC5730273.1"/>
    </source>
</evidence>
<name>A0ABR7HRY1_9FIRM</name>
<keyword evidence="2" id="KW-1185">Reference proteome</keyword>
<reference evidence="1 2" key="1">
    <citation type="submission" date="2020-08" db="EMBL/GenBank/DDBJ databases">
        <title>Genome public.</title>
        <authorList>
            <person name="Liu C."/>
            <person name="Sun Q."/>
        </authorList>
    </citation>
    <scope>NUCLEOTIDE SEQUENCE [LARGE SCALE GENOMIC DNA]</scope>
    <source>
        <strain evidence="1 2">New-38</strain>
    </source>
</reference>
<protein>
    <submittedName>
        <fullName evidence="1">Nuclear transport factor 2 family protein</fullName>
    </submittedName>
</protein>
<evidence type="ECO:0000313" key="2">
    <source>
        <dbReference type="Proteomes" id="UP000660021"/>
    </source>
</evidence>
<comment type="caution">
    <text evidence="1">The sequence shown here is derived from an EMBL/GenBank/DDBJ whole genome shotgun (WGS) entry which is preliminary data.</text>
</comment>
<sequence length="122" mass="14369">MDINAYWNAALLQQPEKMQTFFHEDAFINWHNTNEHFTVNEFIKANCEYPGNWAGDIEQLEEIGDLIITVVHVYSRNRESSFHVTSFIKIRDKKITSIDEYWGDDGTAPQWRLNKHIGTPIR</sequence>
<dbReference type="SUPFAM" id="SSF54427">
    <property type="entry name" value="NTF2-like"/>
    <property type="match status" value="1"/>
</dbReference>
<dbReference type="InterPro" id="IPR032710">
    <property type="entry name" value="NTF2-like_dom_sf"/>
</dbReference>
<dbReference type="EMBL" id="JACOPR010000003">
    <property type="protein sequence ID" value="MBC5730273.1"/>
    <property type="molecule type" value="Genomic_DNA"/>
</dbReference>